<dbReference type="EMBL" id="CP002280">
    <property type="protein sequence ID" value="ADP40300.1"/>
    <property type="molecule type" value="Genomic_DNA"/>
</dbReference>
<feature type="transmembrane region" description="Helical" evidence="1">
    <location>
        <begin position="278"/>
        <end position="296"/>
    </location>
</feature>
<evidence type="ECO:0000313" key="2">
    <source>
        <dbReference type="EMBL" id="ADP40300.1"/>
    </source>
</evidence>
<feature type="transmembrane region" description="Helical" evidence="1">
    <location>
        <begin position="250"/>
        <end position="271"/>
    </location>
</feature>
<keyword evidence="1" id="KW-0812">Transmembrane</keyword>
<name>E3H2N1_ROTDC</name>
<dbReference type="HOGENOM" id="CLU_017691_2_0_11"/>
<feature type="transmembrane region" description="Helical" evidence="1">
    <location>
        <begin position="450"/>
        <end position="477"/>
    </location>
</feature>
<feature type="transmembrane region" description="Helical" evidence="1">
    <location>
        <begin position="223"/>
        <end position="244"/>
    </location>
</feature>
<accession>E3H2N1</accession>
<dbReference type="AlphaFoldDB" id="E3H2N1"/>
<dbReference type="Pfam" id="PF20176">
    <property type="entry name" value="DUF6541"/>
    <property type="match status" value="1"/>
</dbReference>
<feature type="transmembrane region" description="Helical" evidence="1">
    <location>
        <begin position="59"/>
        <end position="84"/>
    </location>
</feature>
<evidence type="ECO:0000256" key="1">
    <source>
        <dbReference type="SAM" id="Phobius"/>
    </source>
</evidence>
<organism evidence="2 3">
    <name type="scientific">Rothia dentocariosa (strain ATCC 17931 / CDC X599 / XDIA)</name>
    <dbReference type="NCBI Taxonomy" id="762948"/>
    <lineage>
        <taxon>Bacteria</taxon>
        <taxon>Bacillati</taxon>
        <taxon>Actinomycetota</taxon>
        <taxon>Actinomycetes</taxon>
        <taxon>Micrococcales</taxon>
        <taxon>Micrococcaceae</taxon>
        <taxon>Rothia</taxon>
    </lineage>
</organism>
<feature type="transmembrane region" description="Helical" evidence="1">
    <location>
        <begin position="389"/>
        <end position="406"/>
    </location>
</feature>
<evidence type="ECO:0000313" key="3">
    <source>
        <dbReference type="Proteomes" id="UP000000387"/>
    </source>
</evidence>
<feature type="transmembrane region" description="Helical" evidence="1">
    <location>
        <begin position="36"/>
        <end position="53"/>
    </location>
</feature>
<sequence>MTWFSLIPATLFAVACVFVPGYAVGWALKVPQRFRVGFAPLLSIAVISLAAIVTGKVGIHWGVIPLLVFMVVLVGILWGAYYLLGKRLEVPQPFSLKGVSLGWPLAGAIVGGALLSHTTRDMVYGPEAFSQSLDNSFHLNAIQWIEDHGDASSLTLGALADTHHSPVFYPAGWHDLVYLVYSTCGVSIPTATIVTILVTVGFIWSFSFIALALSIPKVSQLQALAIPAVTCGFFAYPGLLLRWGVLYPNLIGYAVMPAAIALIILTVRAVVKGRYQKLWTLIPTLLLGLIGCALAHPNALVSVAVFVVPFLLAMIGKVVRTYRKSRQTAIAGGIILAALATCVAVWYMIRPGEFASNTWTSVMSEGEAVYQFLFFGLENANQLGDKFEPSYIMAFLTLWGAGYLIYKRRNLWIITSWILVGYLWVISASVERGPFRMLMVSPWYTDHFRLATLVVLPGVILSGIGLGAIVQSVLKFVLARLPRVNDTRYTQVLLVASAVIVLVAAGFTSRTQAVHDATLAVSKEYRIEPSSVIVSSDEMNVIEHIPDYVPQGDIIANNPWDGSPYIYSLVHRNLTGYHFDFKTDEKYRPIYKHLKDAKTDPEVCKVVNENNVHWYVHFKNPLNFGPDAQNLYDGMSDAVENGVLTPVYTSGEMGLYRISACDS</sequence>
<reference evidence="3" key="1">
    <citation type="submission" date="2010-10" db="EMBL/GenBank/DDBJ databases">
        <title>The complete genome of Rothia dentocariosa ATCC 17931.</title>
        <authorList>
            <person name="Muzny D."/>
            <person name="Qin X."/>
            <person name="Buhay C."/>
            <person name="Dugan-Rocha S."/>
            <person name="Ding Y."/>
            <person name="Chen G."/>
            <person name="Hawes A."/>
            <person name="Holder M."/>
            <person name="Jhangiani S."/>
            <person name="Johnson A."/>
            <person name="Khan Z."/>
            <person name="Li Z."/>
            <person name="Liu W."/>
            <person name="Liu X."/>
            <person name="Perez L."/>
            <person name="Shen H."/>
            <person name="Wang Q."/>
            <person name="Watt J."/>
            <person name="Xi L."/>
            <person name="Xin Y."/>
            <person name="Zhou J."/>
            <person name="Deng J."/>
            <person name="Jiang H."/>
            <person name="Liu Y."/>
            <person name="Qu J."/>
            <person name="Song X.-Z."/>
            <person name="Zhang L."/>
            <person name="Villasana D."/>
            <person name="Johnson A."/>
            <person name="Liu J."/>
            <person name="Liyanage D."/>
            <person name="Lorensuhewa L."/>
            <person name="Robinson T."/>
            <person name="Song A."/>
            <person name="Song B.-B."/>
            <person name="Dinh H."/>
            <person name="Thornton R."/>
            <person name="Coyle M."/>
            <person name="Francisco L."/>
            <person name="Jackson L."/>
            <person name="Javaid M."/>
            <person name="Korchina V."/>
            <person name="Kovar C."/>
            <person name="Mata R."/>
            <person name="Mathew T."/>
            <person name="Ngo R."/>
            <person name="Nguyen L."/>
            <person name="Nguyen N."/>
            <person name="Okwuonu G."/>
            <person name="Ongeri F."/>
            <person name="Pham C."/>
            <person name="Simmons D."/>
            <person name="Wilczek-Boney K."/>
            <person name="Hale W."/>
            <person name="Jakkamsetti A."/>
            <person name="Pham P."/>
            <person name="Ruth R."/>
            <person name="San Lucas F."/>
            <person name="Warren J."/>
            <person name="Zhang J."/>
            <person name="Zhao Z."/>
            <person name="Zhou C."/>
            <person name="Zhu D."/>
            <person name="Lee S."/>
            <person name="Bess C."/>
            <person name="Blankenburg K."/>
            <person name="Forbes L."/>
            <person name="Fu Q."/>
            <person name="Gubbala S."/>
            <person name="Hirani K."/>
            <person name="Jayaseelan J.C."/>
            <person name="Lara F."/>
            <person name="Munidasa M."/>
            <person name="Palculict T."/>
            <person name="Patil S."/>
            <person name="Pu L.-L."/>
            <person name="Saada N."/>
            <person name="Tang L."/>
            <person name="Weissenberger G."/>
            <person name="Zhu Y."/>
            <person name="Hemphill L."/>
            <person name="Shang Y."/>
            <person name="Youmans B."/>
            <person name="Ayvaz T."/>
            <person name="Ross M."/>
            <person name="Santibanez J."/>
            <person name="Aqrawi P."/>
            <person name="Gross S."/>
            <person name="Joshi V."/>
            <person name="Fowler G."/>
            <person name="Nazareth L."/>
            <person name="Reid J."/>
            <person name="Worley K."/>
            <person name="Petrosino J."/>
            <person name="Highlander S."/>
            <person name="Gibbs R."/>
        </authorList>
    </citation>
    <scope>NUCLEOTIDE SEQUENCE [LARGE SCALE GENOMIC DNA]</scope>
    <source>
        <strain evidence="3">ATCC 17931 / CDC X599 / XDIA</strain>
    </source>
</reference>
<dbReference type="InterPro" id="IPR046671">
    <property type="entry name" value="DUF6541"/>
</dbReference>
<proteinExistence type="predicted"/>
<feature type="transmembrane region" description="Helical" evidence="1">
    <location>
        <begin position="6"/>
        <end position="24"/>
    </location>
</feature>
<keyword evidence="1" id="KW-0472">Membrane</keyword>
<gene>
    <name evidence="2" type="ordered locus">HMPREF0733_10842</name>
</gene>
<dbReference type="KEGG" id="rdn:HMPREF0733_10842"/>
<dbReference type="eggNOG" id="COG5617">
    <property type="taxonomic scope" value="Bacteria"/>
</dbReference>
<feature type="transmembrane region" description="Helical" evidence="1">
    <location>
        <begin position="302"/>
        <end position="322"/>
    </location>
</feature>
<feature type="transmembrane region" description="Helical" evidence="1">
    <location>
        <begin position="411"/>
        <end position="430"/>
    </location>
</feature>
<feature type="transmembrane region" description="Helical" evidence="1">
    <location>
        <begin position="329"/>
        <end position="349"/>
    </location>
</feature>
<feature type="transmembrane region" description="Helical" evidence="1">
    <location>
        <begin position="178"/>
        <end position="211"/>
    </location>
</feature>
<dbReference type="Proteomes" id="UP000000387">
    <property type="component" value="Chromosome"/>
</dbReference>
<keyword evidence="1" id="KW-1133">Transmembrane helix</keyword>
<feature type="transmembrane region" description="Helical" evidence="1">
    <location>
        <begin position="489"/>
        <end position="507"/>
    </location>
</feature>
<protein>
    <recommendedName>
        <fullName evidence="4">Helicase</fullName>
    </recommendedName>
</protein>
<evidence type="ECO:0008006" key="4">
    <source>
        <dbReference type="Google" id="ProtNLM"/>
    </source>
</evidence>
<feature type="transmembrane region" description="Helical" evidence="1">
    <location>
        <begin position="96"/>
        <end position="115"/>
    </location>
</feature>